<evidence type="ECO:0000256" key="2">
    <source>
        <dbReference type="SAM" id="Coils"/>
    </source>
</evidence>
<dbReference type="Gene3D" id="1.25.40.10">
    <property type="entry name" value="Tetratricopeptide repeat domain"/>
    <property type="match status" value="2"/>
</dbReference>
<proteinExistence type="predicted"/>
<evidence type="ECO:0000256" key="1">
    <source>
        <dbReference type="PROSITE-ProRule" id="PRU00339"/>
    </source>
</evidence>
<dbReference type="PROSITE" id="PS50005">
    <property type="entry name" value="TPR"/>
    <property type="match status" value="3"/>
</dbReference>
<dbReference type="PANTHER" id="PTHR47691:SF3">
    <property type="entry name" value="HTH-TYPE TRANSCRIPTIONAL REGULATOR RV0890C-RELATED"/>
    <property type="match status" value="1"/>
</dbReference>
<dbReference type="Pfam" id="PF13176">
    <property type="entry name" value="TPR_7"/>
    <property type="match status" value="1"/>
</dbReference>
<comment type="caution">
    <text evidence="3">The sequence shown here is derived from an EMBL/GenBank/DDBJ whole genome shotgun (WGS) entry which is preliminary data.</text>
</comment>
<keyword evidence="1" id="KW-0802">TPR repeat</keyword>
<feature type="coiled-coil region" evidence="2">
    <location>
        <begin position="567"/>
        <end position="594"/>
    </location>
</feature>
<dbReference type="SUPFAM" id="SSF48452">
    <property type="entry name" value="TPR-like"/>
    <property type="match status" value="2"/>
</dbReference>
<gene>
    <name evidence="3" type="ORF">G7043_44230</name>
</gene>
<dbReference type="RefSeq" id="WP_166055118.1">
    <property type="nucleotide sequence ID" value="NZ_JAAMPJ010000018.1"/>
</dbReference>
<feature type="repeat" description="TPR" evidence="1">
    <location>
        <begin position="481"/>
        <end position="514"/>
    </location>
</feature>
<feature type="repeat" description="TPR" evidence="1">
    <location>
        <begin position="561"/>
        <end position="594"/>
    </location>
</feature>
<dbReference type="SUPFAM" id="SSF52540">
    <property type="entry name" value="P-loop containing nucleoside triphosphate hydrolases"/>
    <property type="match status" value="1"/>
</dbReference>
<organism evidence="3 4">
    <name type="scientific">Lentzea alba</name>
    <dbReference type="NCBI Taxonomy" id="2714351"/>
    <lineage>
        <taxon>Bacteria</taxon>
        <taxon>Bacillati</taxon>
        <taxon>Actinomycetota</taxon>
        <taxon>Actinomycetes</taxon>
        <taxon>Pseudonocardiales</taxon>
        <taxon>Pseudonocardiaceae</taxon>
        <taxon>Lentzea</taxon>
    </lineage>
</organism>
<keyword evidence="4" id="KW-1185">Reference proteome</keyword>
<dbReference type="EMBL" id="JAAMPJ010000018">
    <property type="protein sequence ID" value="NGY65917.1"/>
    <property type="molecule type" value="Genomic_DNA"/>
</dbReference>
<dbReference type="SMART" id="SM00028">
    <property type="entry name" value="TPR"/>
    <property type="match status" value="7"/>
</dbReference>
<dbReference type="Pfam" id="PF13424">
    <property type="entry name" value="TPR_12"/>
    <property type="match status" value="2"/>
</dbReference>
<dbReference type="PRINTS" id="PR00364">
    <property type="entry name" value="DISEASERSIST"/>
</dbReference>
<evidence type="ECO:0000313" key="3">
    <source>
        <dbReference type="EMBL" id="NGY65917.1"/>
    </source>
</evidence>
<dbReference type="AlphaFoldDB" id="A0A7C9W741"/>
<protein>
    <submittedName>
        <fullName evidence="3">ATP-binding protein</fullName>
    </submittedName>
</protein>
<dbReference type="PANTHER" id="PTHR47691">
    <property type="entry name" value="REGULATOR-RELATED"/>
    <property type="match status" value="1"/>
</dbReference>
<keyword evidence="3" id="KW-0547">Nucleotide-binding</keyword>
<dbReference type="InterPro" id="IPR011990">
    <property type="entry name" value="TPR-like_helical_dom_sf"/>
</dbReference>
<dbReference type="Gene3D" id="3.40.50.300">
    <property type="entry name" value="P-loop containing nucleotide triphosphate hydrolases"/>
    <property type="match status" value="1"/>
</dbReference>
<accession>A0A7C9W741</accession>
<reference evidence="3 4" key="1">
    <citation type="submission" date="2020-03" db="EMBL/GenBank/DDBJ databases">
        <title>Isolation and identification of active actinomycetes.</title>
        <authorList>
            <person name="Sun X."/>
        </authorList>
    </citation>
    <scope>NUCLEOTIDE SEQUENCE [LARGE SCALE GENOMIC DNA]</scope>
    <source>
        <strain evidence="3 4">NEAU-D13</strain>
    </source>
</reference>
<keyword evidence="3" id="KW-0067">ATP-binding</keyword>
<feature type="repeat" description="TPR" evidence="1">
    <location>
        <begin position="521"/>
        <end position="554"/>
    </location>
</feature>
<sequence length="760" mass="82886">MSDRPEVSNQVSGTSDLVIQAHTITGGVSIQRAAVLPAPRELPAEVFGFAGRTEQLARLDALLDSPAMALTVVAGTAGVGKTALVVQWAHRARHRFPDGQLYVDLRGYGPDAPVEPAEALEAFLRALGVSGADIPFDVSERAARFRSLVDGRRVLVVLDNARAPEQVRPLLPGSSSCAVVVTSRATLSGLVARDGARVLDLDVLTVAEATDLLRSLIGAQVDDEELTALADRCARLPLALRIAAELVVSRPRTPVAELRAELADDSLDVLDAGGDPKTAVRAVFSWSYQHLDPHVAKAFRRLGRHPGRDLDLHAAVALTGDDLRTTRRTMDRLLQAHLVHETERGRFGMHDLLRVYAAELARQNGDDPLTALFDFYLQSAARAMDLIVPEERARRPRIEATGVVAPLTDRAAAEAWLEVERPTLMAVAKQAARGRLPGHAVLMSQVLWRFLDNRAYHDDTLALNVHALKAVRQLDDPALEASAENNLGTVYWQLRRYDDALHHLHRSLELARAAGRRGVEASALCNLGVVYRLVGDYDSALESLNLALSIAADRADHTMLARNGYHLGNVYERLRRYEEAADHLEAALRSAETSGNRTIEARVQCHLGAVCTELGRVTDAQHHLDRALDLAHDNSDRTIEARTLRNLGVLQQKTGRLHDALATLGRALGLAEAIRDTLLHVEILNSFAAAALAAGDTENAFAHHDLALLLATRIGDAYEQARAHLGLSEVLVELDDSEHARRHHRRALVLFEGLGLPPVR</sequence>
<name>A0A7C9W741_9PSEU</name>
<dbReference type="GO" id="GO:0005524">
    <property type="term" value="F:ATP binding"/>
    <property type="evidence" value="ECO:0007669"/>
    <property type="project" value="UniProtKB-KW"/>
</dbReference>
<keyword evidence="2" id="KW-0175">Coiled coil</keyword>
<evidence type="ECO:0000313" key="4">
    <source>
        <dbReference type="Proteomes" id="UP000481360"/>
    </source>
</evidence>
<dbReference type="InterPro" id="IPR027417">
    <property type="entry name" value="P-loop_NTPase"/>
</dbReference>
<dbReference type="InterPro" id="IPR019734">
    <property type="entry name" value="TPR_rpt"/>
</dbReference>
<dbReference type="GO" id="GO:0043531">
    <property type="term" value="F:ADP binding"/>
    <property type="evidence" value="ECO:0007669"/>
    <property type="project" value="InterPro"/>
</dbReference>
<dbReference type="Proteomes" id="UP000481360">
    <property type="component" value="Unassembled WGS sequence"/>
</dbReference>